<keyword evidence="1" id="KW-0813">Transport</keyword>
<feature type="signal peptide" evidence="7">
    <location>
        <begin position="1"/>
        <end position="19"/>
    </location>
</feature>
<dbReference type="Pfam" id="PF00034">
    <property type="entry name" value="Cytochrom_C"/>
    <property type="match status" value="1"/>
</dbReference>
<evidence type="ECO:0000313" key="9">
    <source>
        <dbReference type="EMBL" id="NMG76626.1"/>
    </source>
</evidence>
<dbReference type="PROSITE" id="PS51007">
    <property type="entry name" value="CYTC"/>
    <property type="match status" value="1"/>
</dbReference>
<dbReference type="SUPFAM" id="SSF46626">
    <property type="entry name" value="Cytochrome c"/>
    <property type="match status" value="1"/>
</dbReference>
<dbReference type="RefSeq" id="WP_169261770.1">
    <property type="nucleotide sequence ID" value="NZ_WTVQ01000036.1"/>
</dbReference>
<keyword evidence="4" id="KW-0249">Electron transport</keyword>
<feature type="domain" description="Cytochrome c" evidence="8">
    <location>
        <begin position="23"/>
        <end position="102"/>
    </location>
</feature>
<dbReference type="PANTHER" id="PTHR33751">
    <property type="entry name" value="CBB3-TYPE CYTOCHROME C OXIDASE SUBUNIT FIXP"/>
    <property type="match status" value="1"/>
</dbReference>
<evidence type="ECO:0000256" key="3">
    <source>
        <dbReference type="ARBA" id="ARBA00022723"/>
    </source>
</evidence>
<name>A0ABX1QDX5_9RHOO</name>
<dbReference type="EMBL" id="WTVQ01000036">
    <property type="protein sequence ID" value="NMG76626.1"/>
    <property type="molecule type" value="Genomic_DNA"/>
</dbReference>
<sequence>MTGQFTLAALCLLAAAAHASTPDAACTGHARNLAANCTTCHAADSHDASPLPRLAGQTKAELLQKLHAFRTGERAATVMHQIARGYTEEQLELIATYFAAHP</sequence>
<dbReference type="InterPro" id="IPR036909">
    <property type="entry name" value="Cyt_c-like_dom_sf"/>
</dbReference>
<feature type="chain" id="PRO_5047386576" evidence="7">
    <location>
        <begin position="20"/>
        <end position="102"/>
    </location>
</feature>
<evidence type="ECO:0000256" key="2">
    <source>
        <dbReference type="ARBA" id="ARBA00022617"/>
    </source>
</evidence>
<evidence type="ECO:0000256" key="1">
    <source>
        <dbReference type="ARBA" id="ARBA00022448"/>
    </source>
</evidence>
<comment type="caution">
    <text evidence="9">The sequence shown here is derived from an EMBL/GenBank/DDBJ whole genome shotgun (WGS) entry which is preliminary data.</text>
</comment>
<dbReference type="Gene3D" id="1.10.760.10">
    <property type="entry name" value="Cytochrome c-like domain"/>
    <property type="match status" value="1"/>
</dbReference>
<organism evidence="9 10">
    <name type="scientific">Aromatoleum diolicum</name>
    <dbReference type="NCBI Taxonomy" id="75796"/>
    <lineage>
        <taxon>Bacteria</taxon>
        <taxon>Pseudomonadati</taxon>
        <taxon>Pseudomonadota</taxon>
        <taxon>Betaproteobacteria</taxon>
        <taxon>Rhodocyclales</taxon>
        <taxon>Rhodocyclaceae</taxon>
        <taxon>Aromatoleum</taxon>
    </lineage>
</organism>
<evidence type="ECO:0000256" key="5">
    <source>
        <dbReference type="ARBA" id="ARBA00023004"/>
    </source>
</evidence>
<reference evidence="9 10" key="1">
    <citation type="submission" date="2019-12" db="EMBL/GenBank/DDBJ databases">
        <title>Comparative genomics gives insights into the taxonomy of the Azoarcus-Aromatoleum group and reveals separate origins of nif in the plant-associated Azoarcus and non-plant-associated Aromatoleum sub-groups.</title>
        <authorList>
            <person name="Lafos M."/>
            <person name="Maluk M."/>
            <person name="Batista M."/>
            <person name="Junghare M."/>
            <person name="Carmona M."/>
            <person name="Faoro H."/>
            <person name="Cruz L.M."/>
            <person name="Battistoni F."/>
            <person name="De Souza E."/>
            <person name="Pedrosa F."/>
            <person name="Chen W.-M."/>
            <person name="Poole P.S."/>
            <person name="Dixon R.A."/>
            <person name="James E.K."/>
        </authorList>
    </citation>
    <scope>NUCLEOTIDE SEQUENCE [LARGE SCALE GENOMIC DNA]</scope>
    <source>
        <strain evidence="9 10">22Lin</strain>
    </source>
</reference>
<evidence type="ECO:0000313" key="10">
    <source>
        <dbReference type="Proteomes" id="UP000648984"/>
    </source>
</evidence>
<keyword evidence="10" id="KW-1185">Reference proteome</keyword>
<keyword evidence="5 6" id="KW-0408">Iron</keyword>
<evidence type="ECO:0000256" key="7">
    <source>
        <dbReference type="SAM" id="SignalP"/>
    </source>
</evidence>
<evidence type="ECO:0000259" key="8">
    <source>
        <dbReference type="PROSITE" id="PS51007"/>
    </source>
</evidence>
<evidence type="ECO:0000256" key="4">
    <source>
        <dbReference type="ARBA" id="ARBA00022982"/>
    </source>
</evidence>
<dbReference type="InterPro" id="IPR009056">
    <property type="entry name" value="Cyt_c-like_dom"/>
</dbReference>
<evidence type="ECO:0000256" key="6">
    <source>
        <dbReference type="PROSITE-ProRule" id="PRU00433"/>
    </source>
</evidence>
<dbReference type="PANTHER" id="PTHR33751:SF9">
    <property type="entry name" value="CYTOCHROME C4"/>
    <property type="match status" value="1"/>
</dbReference>
<dbReference type="Proteomes" id="UP000648984">
    <property type="component" value="Unassembled WGS sequence"/>
</dbReference>
<accession>A0ABX1QDX5</accession>
<gene>
    <name evidence="9" type="ORF">GPA25_17845</name>
</gene>
<keyword evidence="3 6" id="KW-0479">Metal-binding</keyword>
<keyword evidence="2 6" id="KW-0349">Heme</keyword>
<keyword evidence="7" id="KW-0732">Signal</keyword>
<proteinExistence type="predicted"/>
<protein>
    <submittedName>
        <fullName evidence="9">Cytochrome C</fullName>
    </submittedName>
</protein>
<dbReference type="InterPro" id="IPR050597">
    <property type="entry name" value="Cytochrome_c_Oxidase_Subunit"/>
</dbReference>